<name>A0ABS1F6N3_9PROT</name>
<proteinExistence type="predicted"/>
<comment type="caution">
    <text evidence="1">The sequence shown here is derived from an EMBL/GenBank/DDBJ whole genome shotgun (WGS) entry which is preliminary data.</text>
</comment>
<evidence type="ECO:0000313" key="2">
    <source>
        <dbReference type="Proteomes" id="UP000652760"/>
    </source>
</evidence>
<sequence>MGKLLAGPNWFLEVRIRKHFPCHFHVIGKDFEAQVDVETLEIIVGDMPRAVEKDVRAWAEKNRQTMVAEWNRCNPAHQYTLRAQEDSND</sequence>
<organism evidence="1 2">
    <name type="scientific">Azospirillum endophyticum</name>
    <dbReference type="NCBI Taxonomy" id="2800326"/>
    <lineage>
        <taxon>Bacteria</taxon>
        <taxon>Pseudomonadati</taxon>
        <taxon>Pseudomonadota</taxon>
        <taxon>Alphaproteobacteria</taxon>
        <taxon>Rhodospirillales</taxon>
        <taxon>Azospirillaceae</taxon>
        <taxon>Azospirillum</taxon>
    </lineage>
</organism>
<accession>A0ABS1F6N3</accession>
<gene>
    <name evidence="1" type="ORF">JHL17_16970</name>
</gene>
<dbReference type="InterPro" id="IPR025427">
    <property type="entry name" value="DUF4160"/>
</dbReference>
<reference evidence="2" key="1">
    <citation type="submission" date="2021-01" db="EMBL/GenBank/DDBJ databases">
        <title>Genome public.</title>
        <authorList>
            <person name="Liu C."/>
            <person name="Sun Q."/>
        </authorList>
    </citation>
    <scope>NUCLEOTIDE SEQUENCE [LARGE SCALE GENOMIC DNA]</scope>
    <source>
        <strain evidence="2">YIM B02556</strain>
    </source>
</reference>
<keyword evidence="2" id="KW-1185">Reference proteome</keyword>
<dbReference type="Proteomes" id="UP000652760">
    <property type="component" value="Unassembled WGS sequence"/>
</dbReference>
<evidence type="ECO:0000313" key="1">
    <source>
        <dbReference type="EMBL" id="MBK1839105.1"/>
    </source>
</evidence>
<dbReference type="Pfam" id="PF13711">
    <property type="entry name" value="DUF4160"/>
    <property type="match status" value="1"/>
</dbReference>
<protein>
    <submittedName>
        <fullName evidence="1">DUF4160 domain-containing protein</fullName>
    </submittedName>
</protein>
<dbReference type="EMBL" id="JAENHM010000051">
    <property type="protein sequence ID" value="MBK1839105.1"/>
    <property type="molecule type" value="Genomic_DNA"/>
</dbReference>